<feature type="binding site" evidence="7">
    <location>
        <position position="40"/>
    </location>
    <ligand>
        <name>Zn(2+)</name>
        <dbReference type="ChEBI" id="CHEBI:29105"/>
    </ligand>
</feature>
<dbReference type="InterPro" id="IPR027491">
    <property type="entry name" value="Ribosomal_bL31_A"/>
</dbReference>
<keyword evidence="3 7" id="KW-0694">RNA-binding</keyword>
<dbReference type="GO" id="GO:1990904">
    <property type="term" value="C:ribonucleoprotein complex"/>
    <property type="evidence" value="ECO:0007669"/>
    <property type="project" value="UniProtKB-KW"/>
</dbReference>
<keyword evidence="5 7" id="KW-0687">Ribonucleoprotein</keyword>
<evidence type="ECO:0000256" key="8">
    <source>
        <dbReference type="SAM" id="MobiDB-lite"/>
    </source>
</evidence>
<dbReference type="InterPro" id="IPR002150">
    <property type="entry name" value="Ribosomal_bL31"/>
</dbReference>
<dbReference type="EMBL" id="PCXQ01000002">
    <property type="protein sequence ID" value="PJE51471.1"/>
    <property type="molecule type" value="Genomic_DNA"/>
</dbReference>
<dbReference type="PROSITE" id="PS01143">
    <property type="entry name" value="RIBOSOMAL_L31"/>
    <property type="match status" value="1"/>
</dbReference>
<dbReference type="Proteomes" id="UP000228496">
    <property type="component" value="Unassembled WGS sequence"/>
</dbReference>
<comment type="cofactor">
    <cofactor evidence="7">
        <name>Zn(2+)</name>
        <dbReference type="ChEBI" id="CHEBI:29105"/>
    </cofactor>
    <text evidence="7">Binds 1 zinc ion per subunit.</text>
</comment>
<comment type="subunit">
    <text evidence="7">Part of the 50S ribosomal subunit.</text>
</comment>
<name>A0A2J0QC04_9BACT</name>
<evidence type="ECO:0000256" key="4">
    <source>
        <dbReference type="ARBA" id="ARBA00022980"/>
    </source>
</evidence>
<feature type="binding site" evidence="7">
    <location>
        <position position="19"/>
    </location>
    <ligand>
        <name>Zn(2+)</name>
        <dbReference type="ChEBI" id="CHEBI:29105"/>
    </ligand>
</feature>
<evidence type="ECO:0000256" key="2">
    <source>
        <dbReference type="ARBA" id="ARBA00022730"/>
    </source>
</evidence>
<organism evidence="9 10">
    <name type="scientific">Candidatus Yanofskybacteria bacterium CG10_big_fil_rev_8_21_14_0_10_36_16</name>
    <dbReference type="NCBI Taxonomy" id="1975096"/>
    <lineage>
        <taxon>Bacteria</taxon>
        <taxon>Candidatus Yanofskyibacteriota</taxon>
    </lineage>
</organism>
<keyword evidence="2 7" id="KW-0699">rRNA-binding</keyword>
<evidence type="ECO:0000313" key="9">
    <source>
        <dbReference type="EMBL" id="PJE51471.1"/>
    </source>
</evidence>
<feature type="compositionally biased region" description="Basic residues" evidence="8">
    <location>
        <begin position="73"/>
        <end position="84"/>
    </location>
</feature>
<dbReference type="Gene3D" id="4.10.830.30">
    <property type="entry name" value="Ribosomal protein L31"/>
    <property type="match status" value="1"/>
</dbReference>
<dbReference type="PANTHER" id="PTHR33280">
    <property type="entry name" value="50S RIBOSOMAL PROTEIN L31, CHLOROPLASTIC"/>
    <property type="match status" value="1"/>
</dbReference>
<evidence type="ECO:0000256" key="6">
    <source>
        <dbReference type="ARBA" id="ARBA00035687"/>
    </source>
</evidence>
<accession>A0A2J0QC04</accession>
<evidence type="ECO:0000256" key="5">
    <source>
        <dbReference type="ARBA" id="ARBA00023274"/>
    </source>
</evidence>
<gene>
    <name evidence="7" type="primary">rpmE</name>
    <name evidence="9" type="ORF">COV29_00610</name>
</gene>
<reference evidence="9 10" key="1">
    <citation type="submission" date="2017-09" db="EMBL/GenBank/DDBJ databases">
        <title>Depth-based differentiation of microbial function through sediment-hosted aquifers and enrichment of novel symbionts in the deep terrestrial subsurface.</title>
        <authorList>
            <person name="Probst A.J."/>
            <person name="Ladd B."/>
            <person name="Jarett J.K."/>
            <person name="Geller-Mcgrath D.E."/>
            <person name="Sieber C.M."/>
            <person name="Emerson J.B."/>
            <person name="Anantharaman K."/>
            <person name="Thomas B.C."/>
            <person name="Malmstrom R."/>
            <person name="Stieglmeier M."/>
            <person name="Klingl A."/>
            <person name="Woyke T."/>
            <person name="Ryan C.M."/>
            <person name="Banfield J.F."/>
        </authorList>
    </citation>
    <scope>NUCLEOTIDE SEQUENCE [LARGE SCALE GENOMIC DNA]</scope>
    <source>
        <strain evidence="9">CG10_big_fil_rev_8_21_14_0_10_36_16</strain>
    </source>
</reference>
<evidence type="ECO:0000256" key="3">
    <source>
        <dbReference type="ARBA" id="ARBA00022884"/>
    </source>
</evidence>
<dbReference type="Pfam" id="PF01197">
    <property type="entry name" value="Ribosomal_L31"/>
    <property type="match status" value="1"/>
</dbReference>
<proteinExistence type="inferred from homology"/>
<evidence type="ECO:0000256" key="7">
    <source>
        <dbReference type="HAMAP-Rule" id="MF_00501"/>
    </source>
</evidence>
<feature type="binding site" evidence="7">
    <location>
        <position position="17"/>
    </location>
    <ligand>
        <name>Zn(2+)</name>
        <dbReference type="ChEBI" id="CHEBI:29105"/>
    </ligand>
</feature>
<dbReference type="InterPro" id="IPR042105">
    <property type="entry name" value="Ribosomal_bL31_sf"/>
</dbReference>
<dbReference type="GO" id="GO:0005840">
    <property type="term" value="C:ribosome"/>
    <property type="evidence" value="ECO:0007669"/>
    <property type="project" value="UniProtKB-KW"/>
</dbReference>
<dbReference type="GO" id="GO:0046872">
    <property type="term" value="F:metal ion binding"/>
    <property type="evidence" value="ECO:0007669"/>
    <property type="project" value="UniProtKB-KW"/>
</dbReference>
<evidence type="ECO:0000313" key="10">
    <source>
        <dbReference type="Proteomes" id="UP000228496"/>
    </source>
</evidence>
<evidence type="ECO:0000256" key="1">
    <source>
        <dbReference type="ARBA" id="ARBA00009296"/>
    </source>
</evidence>
<comment type="caution">
    <text evidence="9">The sequence shown here is derived from an EMBL/GenBank/DDBJ whole genome shotgun (WGS) entry which is preliminary data.</text>
</comment>
<sequence>MKQNTHPNYFDNSKVHCACGNEWTTGSTVPEYDVEICSNCHPFYTGKEKNIDKAGRIDRFKKRLEKQQEKATPVKKLRKNKQKN</sequence>
<dbReference type="PRINTS" id="PR01249">
    <property type="entry name" value="RIBOSOMALL31"/>
</dbReference>
<dbReference type="NCBIfam" id="TIGR00105">
    <property type="entry name" value="L31"/>
    <property type="match status" value="1"/>
</dbReference>
<keyword evidence="4 7" id="KW-0689">Ribosomal protein</keyword>
<comment type="similarity">
    <text evidence="1 7">Belongs to the bacterial ribosomal protein bL31 family. Type A subfamily.</text>
</comment>
<dbReference type="GO" id="GO:0019843">
    <property type="term" value="F:rRNA binding"/>
    <property type="evidence" value="ECO:0007669"/>
    <property type="project" value="UniProtKB-KW"/>
</dbReference>
<dbReference type="SUPFAM" id="SSF143800">
    <property type="entry name" value="L28p-like"/>
    <property type="match status" value="1"/>
</dbReference>
<dbReference type="NCBIfam" id="NF000612">
    <property type="entry name" value="PRK00019.1"/>
    <property type="match status" value="1"/>
</dbReference>
<keyword evidence="7" id="KW-0862">Zinc</keyword>
<feature type="binding site" evidence="7">
    <location>
        <position position="37"/>
    </location>
    <ligand>
        <name>Zn(2+)</name>
        <dbReference type="ChEBI" id="CHEBI:29105"/>
    </ligand>
</feature>
<feature type="region of interest" description="Disordered" evidence="8">
    <location>
        <begin position="64"/>
        <end position="84"/>
    </location>
</feature>
<keyword evidence="7" id="KW-0479">Metal-binding</keyword>
<comment type="function">
    <text evidence="7">Binds the 23S rRNA.</text>
</comment>
<dbReference type="GO" id="GO:0003735">
    <property type="term" value="F:structural constituent of ribosome"/>
    <property type="evidence" value="ECO:0007669"/>
    <property type="project" value="InterPro"/>
</dbReference>
<dbReference type="GO" id="GO:0006412">
    <property type="term" value="P:translation"/>
    <property type="evidence" value="ECO:0007669"/>
    <property type="project" value="UniProtKB-UniRule"/>
</dbReference>
<dbReference type="InterPro" id="IPR034704">
    <property type="entry name" value="Ribosomal_bL28/bL31-like_sf"/>
</dbReference>
<dbReference type="PANTHER" id="PTHR33280:SF1">
    <property type="entry name" value="LARGE RIBOSOMAL SUBUNIT PROTEIN BL31C"/>
    <property type="match status" value="1"/>
</dbReference>
<dbReference type="HAMAP" id="MF_00501">
    <property type="entry name" value="Ribosomal_bL31_1"/>
    <property type="match status" value="1"/>
</dbReference>
<dbReference type="AlphaFoldDB" id="A0A2J0QC04"/>
<protein>
    <recommendedName>
        <fullName evidence="6 7">Large ribosomal subunit protein bL31</fullName>
    </recommendedName>
</protein>